<feature type="transmembrane region" description="Helical" evidence="7">
    <location>
        <begin position="114"/>
        <end position="134"/>
    </location>
</feature>
<dbReference type="SUPFAM" id="SSF103473">
    <property type="entry name" value="MFS general substrate transporter"/>
    <property type="match status" value="1"/>
</dbReference>
<name>A0AAE0WBQ6_9BIVA</name>
<dbReference type="InterPro" id="IPR010291">
    <property type="entry name" value="Ion_channel_UNC-93"/>
</dbReference>
<accession>A0AAE0WBQ6</accession>
<dbReference type="EMBL" id="JAEAOA010000736">
    <property type="protein sequence ID" value="KAK3609388.1"/>
    <property type="molecule type" value="Genomic_DNA"/>
</dbReference>
<dbReference type="InterPro" id="IPR051951">
    <property type="entry name" value="UNC-93_regulatory"/>
</dbReference>
<comment type="subcellular location">
    <subcellularLocation>
        <location evidence="1">Membrane</location>
        <topology evidence="1">Multi-pass membrane protein</topology>
    </subcellularLocation>
</comment>
<organism evidence="8 9">
    <name type="scientific">Potamilus streckersoni</name>
    <dbReference type="NCBI Taxonomy" id="2493646"/>
    <lineage>
        <taxon>Eukaryota</taxon>
        <taxon>Metazoa</taxon>
        <taxon>Spiralia</taxon>
        <taxon>Lophotrochozoa</taxon>
        <taxon>Mollusca</taxon>
        <taxon>Bivalvia</taxon>
        <taxon>Autobranchia</taxon>
        <taxon>Heteroconchia</taxon>
        <taxon>Palaeoheterodonta</taxon>
        <taxon>Unionida</taxon>
        <taxon>Unionoidea</taxon>
        <taxon>Unionidae</taxon>
        <taxon>Ambleminae</taxon>
        <taxon>Lampsilini</taxon>
        <taxon>Potamilus</taxon>
    </lineage>
</organism>
<feature type="compositionally biased region" description="Basic and acidic residues" evidence="6">
    <location>
        <begin position="7"/>
        <end position="23"/>
    </location>
</feature>
<feature type="transmembrane region" description="Helical" evidence="7">
    <location>
        <begin position="214"/>
        <end position="233"/>
    </location>
</feature>
<dbReference type="GO" id="GO:0016020">
    <property type="term" value="C:membrane"/>
    <property type="evidence" value="ECO:0007669"/>
    <property type="project" value="UniProtKB-SubCell"/>
</dbReference>
<feature type="transmembrane region" description="Helical" evidence="7">
    <location>
        <begin position="278"/>
        <end position="300"/>
    </location>
</feature>
<comment type="similarity">
    <text evidence="2">Belongs to the unc-93 family.</text>
</comment>
<evidence type="ECO:0000256" key="3">
    <source>
        <dbReference type="ARBA" id="ARBA00022692"/>
    </source>
</evidence>
<keyword evidence="5 7" id="KW-0472">Membrane</keyword>
<evidence type="ECO:0000313" key="9">
    <source>
        <dbReference type="Proteomes" id="UP001195483"/>
    </source>
</evidence>
<dbReference type="Pfam" id="PF05978">
    <property type="entry name" value="UNC-93"/>
    <property type="match status" value="1"/>
</dbReference>
<dbReference type="Gene3D" id="1.20.1250.20">
    <property type="entry name" value="MFS general substrate transporter like domains"/>
    <property type="match status" value="1"/>
</dbReference>
<sequence>MSSQKMSMDEHGSSDNETNNIERSRTEYINPKNVDFSHIEPLIPEVSFGEARNTDEPSTMFSQDCDNSKKVLKPQMTKSRIWKNLLVISFGFLLLLTAYNSLESLQSSLNTEGGLGTTCLAVLYGTFLISCITVSPIADKYMGSRLIIPLSMSCYVLFVAANFHADWFTLVPGSVIIGIGAGCLWTAQNKYVTSLGVQYAALTGANEKAVLSRFFGIFFGIMKSCIVIGNLLASMVLKQRSVKDPDVNASHLQFCGASYCPSSSVNASNLERPEISTVYILCGTYLALACAGVIIVAIFLDKVDPDSHVVNNGVPRIQSTMRLISDSFRLLVTSRLQKLLLPLSFYEGFCQAFLSGDITVSFISCVYGIEHVGYIMISVGVVATMSSFLFGRLVKWTRQTSLYIFGMILCHIVAYFRICSAYSCGNNYVAMETGAGRDLCRVYFGLDVVHGHGDIPDVDNSFVWIFVQRCKPGSLYGVQSLFMQWRCSSIWLDRFSLYGNKNISLSRNYSDMFHKYHADKCYETTSKGRDEC</sequence>
<dbReference type="Proteomes" id="UP001195483">
    <property type="component" value="Unassembled WGS sequence"/>
</dbReference>
<feature type="transmembrane region" description="Helical" evidence="7">
    <location>
        <begin position="402"/>
        <end position="418"/>
    </location>
</feature>
<keyword evidence="4 7" id="KW-1133">Transmembrane helix</keyword>
<evidence type="ECO:0000256" key="1">
    <source>
        <dbReference type="ARBA" id="ARBA00004141"/>
    </source>
</evidence>
<evidence type="ECO:0000256" key="7">
    <source>
        <dbReference type="SAM" id="Phobius"/>
    </source>
</evidence>
<feature type="transmembrane region" description="Helical" evidence="7">
    <location>
        <begin position="81"/>
        <end position="102"/>
    </location>
</feature>
<evidence type="ECO:0000313" key="8">
    <source>
        <dbReference type="EMBL" id="KAK3609388.1"/>
    </source>
</evidence>
<reference evidence="8" key="2">
    <citation type="journal article" date="2021" name="Genome Biol. Evol.">
        <title>Developing a high-quality reference genome for a parasitic bivalve with doubly uniparental inheritance (Bivalvia: Unionida).</title>
        <authorList>
            <person name="Smith C.H."/>
        </authorList>
    </citation>
    <scope>NUCLEOTIDE SEQUENCE</scope>
    <source>
        <strain evidence="8">CHS0354</strain>
        <tissue evidence="8">Mantle</tissue>
    </source>
</reference>
<evidence type="ECO:0000256" key="4">
    <source>
        <dbReference type="ARBA" id="ARBA00022989"/>
    </source>
</evidence>
<proteinExistence type="inferred from homology"/>
<feature type="transmembrane region" description="Helical" evidence="7">
    <location>
        <begin position="371"/>
        <end position="390"/>
    </location>
</feature>
<feature type="transmembrane region" description="Helical" evidence="7">
    <location>
        <begin position="146"/>
        <end position="165"/>
    </location>
</feature>
<dbReference type="InterPro" id="IPR036259">
    <property type="entry name" value="MFS_trans_sf"/>
</dbReference>
<protein>
    <recommendedName>
        <fullName evidence="10">UNC93-like protein</fullName>
    </recommendedName>
</protein>
<dbReference type="PANTHER" id="PTHR19444">
    <property type="entry name" value="UNC-93 RELATED"/>
    <property type="match status" value="1"/>
</dbReference>
<evidence type="ECO:0000256" key="6">
    <source>
        <dbReference type="SAM" id="MobiDB-lite"/>
    </source>
</evidence>
<comment type="caution">
    <text evidence="8">The sequence shown here is derived from an EMBL/GenBank/DDBJ whole genome shotgun (WGS) entry which is preliminary data.</text>
</comment>
<evidence type="ECO:0008006" key="10">
    <source>
        <dbReference type="Google" id="ProtNLM"/>
    </source>
</evidence>
<dbReference type="AlphaFoldDB" id="A0AAE0WBQ6"/>
<evidence type="ECO:0000256" key="5">
    <source>
        <dbReference type="ARBA" id="ARBA00023136"/>
    </source>
</evidence>
<reference evidence="8" key="3">
    <citation type="submission" date="2023-05" db="EMBL/GenBank/DDBJ databases">
        <authorList>
            <person name="Smith C.H."/>
        </authorList>
    </citation>
    <scope>NUCLEOTIDE SEQUENCE</scope>
    <source>
        <strain evidence="8">CHS0354</strain>
        <tissue evidence="8">Mantle</tissue>
    </source>
</reference>
<keyword evidence="9" id="KW-1185">Reference proteome</keyword>
<keyword evidence="3 7" id="KW-0812">Transmembrane</keyword>
<dbReference type="PANTHER" id="PTHR19444:SF13">
    <property type="entry name" value="PROTEIN UNC-93 HOMOLOG A"/>
    <property type="match status" value="1"/>
</dbReference>
<feature type="region of interest" description="Disordered" evidence="6">
    <location>
        <begin position="1"/>
        <end position="23"/>
    </location>
</feature>
<reference evidence="8" key="1">
    <citation type="journal article" date="2021" name="Genome Biol. Evol.">
        <title>A High-Quality Reference Genome for a Parasitic Bivalve with Doubly Uniparental Inheritance (Bivalvia: Unionida).</title>
        <authorList>
            <person name="Smith C.H."/>
        </authorList>
    </citation>
    <scope>NUCLEOTIDE SEQUENCE</scope>
    <source>
        <strain evidence="8">CHS0354</strain>
    </source>
</reference>
<gene>
    <name evidence="8" type="ORF">CHS0354_011964</name>
</gene>
<evidence type="ECO:0000256" key="2">
    <source>
        <dbReference type="ARBA" id="ARBA00009172"/>
    </source>
</evidence>